<keyword evidence="2" id="KW-0723">Serine/threonine-protein kinase</keyword>
<gene>
    <name evidence="10" type="primary">LOC110725826</name>
</gene>
<sequence>MPNSNLLTIIFFSCLWRPCQQQQHPDCIHRCGNIDIPYPFGIGPPEHGCYSDDNFAVSCNNSSRKPILQKFNLEILEVRSNPPYEYGQYGGVTVKIPSVSACRGTTIHWNSPNLKGSPFNFGSPNIFASVGCHGYASFDDGRNRNIEGCTSICLDIQETNTSTLLELDQCYGYNSCCQIDIPLAKKYSISVSVNNASGHYCRSAFLISREYLASHALSQSTVPSMAAVPVVLLWYIENLNEGT</sequence>
<reference evidence="10" key="1">
    <citation type="journal article" date="2017" name="Nature">
        <title>The genome of Chenopodium quinoa.</title>
        <authorList>
            <person name="Jarvis D.E."/>
            <person name="Ho Y.S."/>
            <person name="Lightfoot D.J."/>
            <person name="Schmoeckel S.M."/>
            <person name="Li B."/>
            <person name="Borm T.J.A."/>
            <person name="Ohyanagi H."/>
            <person name="Mineta K."/>
            <person name="Michell C.T."/>
            <person name="Saber N."/>
            <person name="Kharbatia N.M."/>
            <person name="Rupper R.R."/>
            <person name="Sharp A.R."/>
            <person name="Dally N."/>
            <person name="Boughton B.A."/>
            <person name="Woo Y.H."/>
            <person name="Gao G."/>
            <person name="Schijlen E.G.W.M."/>
            <person name="Guo X."/>
            <person name="Momin A.A."/>
            <person name="Negrao S."/>
            <person name="Al-Babili S."/>
            <person name="Gehring C."/>
            <person name="Roessner U."/>
            <person name="Jung C."/>
            <person name="Murphy K."/>
            <person name="Arold S.T."/>
            <person name="Gojobori T."/>
            <person name="van der Linden C.G."/>
            <person name="van Loo E.N."/>
            <person name="Jellen E.N."/>
            <person name="Maughan P.J."/>
            <person name="Tester M."/>
        </authorList>
    </citation>
    <scope>NUCLEOTIDE SEQUENCE [LARGE SCALE GENOMIC DNA]</scope>
    <source>
        <strain evidence="10">cv. PI 614886</strain>
    </source>
</reference>
<dbReference type="GO" id="GO:0016020">
    <property type="term" value="C:membrane"/>
    <property type="evidence" value="ECO:0007669"/>
    <property type="project" value="UniProtKB-SubCell"/>
</dbReference>
<evidence type="ECO:0000256" key="3">
    <source>
        <dbReference type="ARBA" id="ARBA00022679"/>
    </source>
</evidence>
<evidence type="ECO:0000256" key="5">
    <source>
        <dbReference type="ARBA" id="ARBA00023157"/>
    </source>
</evidence>
<dbReference type="OMA" id="NCHIDSR"/>
<dbReference type="RefSeq" id="XP_021760985.1">
    <property type="nucleotide sequence ID" value="XM_021905293.1"/>
</dbReference>
<dbReference type="GO" id="GO:0004674">
    <property type="term" value="F:protein serine/threonine kinase activity"/>
    <property type="evidence" value="ECO:0007669"/>
    <property type="project" value="UniProtKB-KW"/>
</dbReference>
<evidence type="ECO:0000259" key="8">
    <source>
        <dbReference type="Pfam" id="PF08488"/>
    </source>
</evidence>
<keyword evidence="4 7" id="KW-0732">Signal</keyword>
<dbReference type="AlphaFoldDB" id="A0A803LHS8"/>
<accession>A0A803LHS8</accession>
<evidence type="ECO:0008006" key="12">
    <source>
        <dbReference type="Google" id="ProtNLM"/>
    </source>
</evidence>
<name>A0A803LHS8_CHEQI</name>
<feature type="domain" description="Wall-associated receptor kinase" evidence="8">
    <location>
        <begin position="169"/>
        <end position="239"/>
    </location>
</feature>
<dbReference type="GO" id="GO:0030247">
    <property type="term" value="F:polysaccharide binding"/>
    <property type="evidence" value="ECO:0007669"/>
    <property type="project" value="InterPro"/>
</dbReference>
<feature type="chain" id="PRO_5030731424" description="Wall-associated receptor kinase galacturonan-binding domain-containing protein" evidence="7">
    <location>
        <begin position="22"/>
        <end position="243"/>
    </location>
</feature>
<feature type="signal peptide" evidence="7">
    <location>
        <begin position="1"/>
        <end position="21"/>
    </location>
</feature>
<keyword evidence="6" id="KW-0325">Glycoprotein</keyword>
<dbReference type="EnsemblPlants" id="AUR62013525-RA">
    <property type="protein sequence ID" value="AUR62013525-RA:cds"/>
    <property type="gene ID" value="AUR62013525"/>
</dbReference>
<dbReference type="Pfam" id="PF13947">
    <property type="entry name" value="GUB_WAK_bind"/>
    <property type="match status" value="1"/>
</dbReference>
<protein>
    <recommendedName>
        <fullName evidence="12">Wall-associated receptor kinase galacturonan-binding domain-containing protein</fullName>
    </recommendedName>
</protein>
<dbReference type="Pfam" id="PF08488">
    <property type="entry name" value="WAK"/>
    <property type="match status" value="1"/>
</dbReference>
<evidence type="ECO:0000256" key="7">
    <source>
        <dbReference type="SAM" id="SignalP"/>
    </source>
</evidence>
<organism evidence="10 11">
    <name type="scientific">Chenopodium quinoa</name>
    <name type="common">Quinoa</name>
    <dbReference type="NCBI Taxonomy" id="63459"/>
    <lineage>
        <taxon>Eukaryota</taxon>
        <taxon>Viridiplantae</taxon>
        <taxon>Streptophyta</taxon>
        <taxon>Embryophyta</taxon>
        <taxon>Tracheophyta</taxon>
        <taxon>Spermatophyta</taxon>
        <taxon>Magnoliopsida</taxon>
        <taxon>eudicotyledons</taxon>
        <taxon>Gunneridae</taxon>
        <taxon>Pentapetalae</taxon>
        <taxon>Caryophyllales</taxon>
        <taxon>Chenopodiaceae</taxon>
        <taxon>Chenopodioideae</taxon>
        <taxon>Atripliceae</taxon>
        <taxon>Chenopodium</taxon>
    </lineage>
</organism>
<dbReference type="InterPro" id="IPR025287">
    <property type="entry name" value="WAK_GUB"/>
</dbReference>
<evidence type="ECO:0000256" key="4">
    <source>
        <dbReference type="ARBA" id="ARBA00022729"/>
    </source>
</evidence>
<dbReference type="OrthoDB" id="4062651at2759"/>
<keyword evidence="5" id="KW-1015">Disulfide bond</keyword>
<evidence type="ECO:0000259" key="9">
    <source>
        <dbReference type="Pfam" id="PF13947"/>
    </source>
</evidence>
<evidence type="ECO:0000313" key="11">
    <source>
        <dbReference type="Proteomes" id="UP000596660"/>
    </source>
</evidence>
<keyword evidence="2" id="KW-0418">Kinase</keyword>
<evidence type="ECO:0000256" key="6">
    <source>
        <dbReference type="ARBA" id="ARBA00023180"/>
    </source>
</evidence>
<dbReference type="GeneID" id="110725826"/>
<feature type="domain" description="Wall-associated receptor kinase galacturonan-binding" evidence="9">
    <location>
        <begin position="27"/>
        <end position="77"/>
    </location>
</feature>
<evidence type="ECO:0000256" key="1">
    <source>
        <dbReference type="ARBA" id="ARBA00004479"/>
    </source>
</evidence>
<evidence type="ECO:0000313" key="10">
    <source>
        <dbReference type="EnsemblPlants" id="AUR62013525-RA:cds"/>
    </source>
</evidence>
<dbReference type="PANTHER" id="PTHR33491">
    <property type="entry name" value="OSJNBA0016N04.9 PROTEIN"/>
    <property type="match status" value="1"/>
</dbReference>
<comment type="subcellular location">
    <subcellularLocation>
        <location evidence="1">Membrane</location>
        <topology evidence="1">Single-pass type I membrane protein</topology>
    </subcellularLocation>
</comment>
<keyword evidence="3" id="KW-0808">Transferase</keyword>
<proteinExistence type="predicted"/>
<keyword evidence="11" id="KW-1185">Reference proteome</keyword>
<dbReference type="Gramene" id="AUR62013525-RA">
    <property type="protein sequence ID" value="AUR62013525-RA:cds"/>
    <property type="gene ID" value="AUR62013525"/>
</dbReference>
<dbReference type="InterPro" id="IPR013695">
    <property type="entry name" value="WAK"/>
</dbReference>
<reference evidence="10" key="2">
    <citation type="submission" date="2021-03" db="UniProtKB">
        <authorList>
            <consortium name="EnsemblPlants"/>
        </authorList>
    </citation>
    <scope>IDENTIFICATION</scope>
</reference>
<dbReference type="Proteomes" id="UP000596660">
    <property type="component" value="Unplaced"/>
</dbReference>
<dbReference type="KEGG" id="cqi:110725826"/>
<evidence type="ECO:0000256" key="2">
    <source>
        <dbReference type="ARBA" id="ARBA00022527"/>
    </source>
</evidence>